<dbReference type="Gene3D" id="1.10.287.130">
    <property type="match status" value="1"/>
</dbReference>
<accession>A0A1G2BSV4</accession>
<dbReference type="Gene3D" id="3.30.565.10">
    <property type="entry name" value="Histidine kinase-like ATPase, C-terminal domain"/>
    <property type="match status" value="1"/>
</dbReference>
<keyword evidence="13" id="KW-0812">Transmembrane</keyword>
<dbReference type="Pfam" id="PF02518">
    <property type="entry name" value="HATPase_c"/>
    <property type="match status" value="1"/>
</dbReference>
<comment type="catalytic activity">
    <reaction evidence="1">
        <text>ATP + protein L-histidine = ADP + protein N-phospho-L-histidine.</text>
        <dbReference type="EC" id="2.7.13.3"/>
    </reaction>
</comment>
<keyword evidence="9" id="KW-0418">Kinase</keyword>
<comment type="subcellular location">
    <subcellularLocation>
        <location evidence="2">Cell membrane</location>
    </subcellularLocation>
    <subcellularLocation>
        <location evidence="3">Membrane raft</location>
        <topology evidence="3">Multi-pass membrane protein</topology>
    </subcellularLocation>
</comment>
<dbReference type="CDD" id="cd00082">
    <property type="entry name" value="HisKA"/>
    <property type="match status" value="1"/>
</dbReference>
<dbReference type="FunFam" id="3.30.565.10:FF:000023">
    <property type="entry name" value="PAS domain-containing sensor histidine kinase"/>
    <property type="match status" value="1"/>
</dbReference>
<proteinExistence type="predicted"/>
<feature type="domain" description="Histidine kinase" evidence="14">
    <location>
        <begin position="237"/>
        <end position="454"/>
    </location>
</feature>
<keyword evidence="13" id="KW-1133">Transmembrane helix</keyword>
<dbReference type="EMBL" id="MHKM01000015">
    <property type="protein sequence ID" value="OGY91649.1"/>
    <property type="molecule type" value="Genomic_DNA"/>
</dbReference>
<evidence type="ECO:0000256" key="5">
    <source>
        <dbReference type="ARBA" id="ARBA00022475"/>
    </source>
</evidence>
<dbReference type="GO" id="GO:0045121">
    <property type="term" value="C:membrane raft"/>
    <property type="evidence" value="ECO:0007669"/>
    <property type="project" value="UniProtKB-SubCell"/>
</dbReference>
<dbReference type="SMART" id="SM00388">
    <property type="entry name" value="HisKA"/>
    <property type="match status" value="1"/>
</dbReference>
<dbReference type="PANTHER" id="PTHR43047:SF72">
    <property type="entry name" value="OSMOSENSING HISTIDINE PROTEIN KINASE SLN1"/>
    <property type="match status" value="1"/>
</dbReference>
<keyword evidence="7" id="KW-0808">Transferase</keyword>
<keyword evidence="8" id="KW-0547">Nucleotide-binding</keyword>
<evidence type="ECO:0000313" key="16">
    <source>
        <dbReference type="Proteomes" id="UP000178248"/>
    </source>
</evidence>
<dbReference type="SUPFAM" id="SSF47384">
    <property type="entry name" value="Homodimeric domain of signal transducing histidine kinase"/>
    <property type="match status" value="1"/>
</dbReference>
<name>A0A1G2BSV4_9BACT</name>
<reference evidence="15 16" key="1">
    <citation type="journal article" date="2016" name="Nat. Commun.">
        <title>Thousands of microbial genomes shed light on interconnected biogeochemical processes in an aquifer system.</title>
        <authorList>
            <person name="Anantharaman K."/>
            <person name="Brown C.T."/>
            <person name="Hug L.A."/>
            <person name="Sharon I."/>
            <person name="Castelle C.J."/>
            <person name="Probst A.J."/>
            <person name="Thomas B.C."/>
            <person name="Singh A."/>
            <person name="Wilkins M.J."/>
            <person name="Karaoz U."/>
            <person name="Brodie E.L."/>
            <person name="Williams K.H."/>
            <person name="Hubbard S.S."/>
            <person name="Banfield J.F."/>
        </authorList>
    </citation>
    <scope>NUCLEOTIDE SEQUENCE [LARGE SCALE GENOMIC DNA]</scope>
</reference>
<dbReference type="SUPFAM" id="SSF55874">
    <property type="entry name" value="ATPase domain of HSP90 chaperone/DNA topoisomerase II/histidine kinase"/>
    <property type="match status" value="1"/>
</dbReference>
<dbReference type="Proteomes" id="UP000178248">
    <property type="component" value="Unassembled WGS sequence"/>
</dbReference>
<evidence type="ECO:0000256" key="10">
    <source>
        <dbReference type="ARBA" id="ARBA00022840"/>
    </source>
</evidence>
<dbReference type="SMART" id="SM00387">
    <property type="entry name" value="HATPase_c"/>
    <property type="match status" value="1"/>
</dbReference>
<evidence type="ECO:0000259" key="14">
    <source>
        <dbReference type="PROSITE" id="PS50109"/>
    </source>
</evidence>
<dbReference type="PANTHER" id="PTHR43047">
    <property type="entry name" value="TWO-COMPONENT HISTIDINE PROTEIN KINASE"/>
    <property type="match status" value="1"/>
</dbReference>
<dbReference type="Pfam" id="PF00512">
    <property type="entry name" value="HisKA"/>
    <property type="match status" value="1"/>
</dbReference>
<evidence type="ECO:0000256" key="9">
    <source>
        <dbReference type="ARBA" id="ARBA00022777"/>
    </source>
</evidence>
<dbReference type="EC" id="2.7.13.3" evidence="4"/>
<comment type="caution">
    <text evidence="15">The sequence shown here is derived from an EMBL/GenBank/DDBJ whole genome shotgun (WGS) entry which is preliminary data.</text>
</comment>
<dbReference type="InterPro" id="IPR036890">
    <property type="entry name" value="HATPase_C_sf"/>
</dbReference>
<keyword evidence="5" id="KW-1003">Cell membrane</keyword>
<keyword evidence="6" id="KW-0597">Phosphoprotein</keyword>
<evidence type="ECO:0000256" key="7">
    <source>
        <dbReference type="ARBA" id="ARBA00022679"/>
    </source>
</evidence>
<dbReference type="AlphaFoldDB" id="A0A1G2BSV4"/>
<dbReference type="GO" id="GO:0005524">
    <property type="term" value="F:ATP binding"/>
    <property type="evidence" value="ECO:0007669"/>
    <property type="project" value="UniProtKB-KW"/>
</dbReference>
<feature type="transmembrane region" description="Helical" evidence="13">
    <location>
        <begin position="194"/>
        <end position="215"/>
    </location>
</feature>
<dbReference type="GO" id="GO:0005886">
    <property type="term" value="C:plasma membrane"/>
    <property type="evidence" value="ECO:0007669"/>
    <property type="project" value="UniProtKB-SubCell"/>
</dbReference>
<evidence type="ECO:0000256" key="6">
    <source>
        <dbReference type="ARBA" id="ARBA00022553"/>
    </source>
</evidence>
<dbReference type="InterPro" id="IPR036097">
    <property type="entry name" value="HisK_dim/P_sf"/>
</dbReference>
<dbReference type="PROSITE" id="PS50109">
    <property type="entry name" value="HIS_KIN"/>
    <property type="match status" value="1"/>
</dbReference>
<evidence type="ECO:0000313" key="15">
    <source>
        <dbReference type="EMBL" id="OGY91649.1"/>
    </source>
</evidence>
<dbReference type="InterPro" id="IPR003661">
    <property type="entry name" value="HisK_dim/P_dom"/>
</dbReference>
<evidence type="ECO:0000256" key="13">
    <source>
        <dbReference type="SAM" id="Phobius"/>
    </source>
</evidence>
<dbReference type="GO" id="GO:0009927">
    <property type="term" value="F:histidine phosphotransfer kinase activity"/>
    <property type="evidence" value="ECO:0007669"/>
    <property type="project" value="TreeGrafter"/>
</dbReference>
<protein>
    <recommendedName>
        <fullName evidence="4">histidine kinase</fullName>
        <ecNumber evidence="4">2.7.13.3</ecNumber>
    </recommendedName>
</protein>
<sequence length="465" mass="51552">MKLSGNGGFFLKKYSQVIYAIVLIILIPLTILLNSIFIVRKFENDISRQLRRQALIVAELFDKTAFDTVDDIASVQDRIKRLLGGTEELRSFDILAPTETGNFQTIASSLPRNIGTNVSDRQALLVWAEDVGYAELTEATQQDVIQNPDLLNQRYWKVLFPLHDSEGKKIALLNLKMSLAYSDALFKKSLLQSWLLLIGTLGIVLALLFVNTRLLEYAISFRKLEEVNKMKDEFISMASHELRTPITAIRGYVSMFADGSFGAVSAAGAKSIAIIQASIRRLADLVEDLLDVSRIEQRRMQLSIEQIKLDEIITQTIDELMVSAQVKGLVLTYTGGATAPVSADKNKLRQVLVNLVGNAIKYTVKGSVTVSQTEETDTVTIHIKDTGIGIPAQDRDRLFTKFYRVESESTKGIVGTGLGLWITKQLVTLMGGTIYLESMENVGTEISFSLPKEKRAPAQNGAVAR</sequence>
<organism evidence="15 16">
    <name type="scientific">Candidatus Komeilibacteria bacterium RIFCSPLOWO2_01_FULL_52_15</name>
    <dbReference type="NCBI Taxonomy" id="1798551"/>
    <lineage>
        <taxon>Bacteria</taxon>
        <taxon>Candidatus Komeiliibacteriota</taxon>
    </lineage>
</organism>
<feature type="transmembrane region" description="Helical" evidence="13">
    <location>
        <begin position="17"/>
        <end position="39"/>
    </location>
</feature>
<evidence type="ECO:0000256" key="11">
    <source>
        <dbReference type="ARBA" id="ARBA00023012"/>
    </source>
</evidence>
<dbReference type="CDD" id="cd16922">
    <property type="entry name" value="HATPase_EvgS-ArcB-TorS-like"/>
    <property type="match status" value="1"/>
</dbReference>
<evidence type="ECO:0000256" key="4">
    <source>
        <dbReference type="ARBA" id="ARBA00012438"/>
    </source>
</evidence>
<evidence type="ECO:0000256" key="2">
    <source>
        <dbReference type="ARBA" id="ARBA00004236"/>
    </source>
</evidence>
<dbReference type="PRINTS" id="PR00344">
    <property type="entry name" value="BCTRLSENSOR"/>
</dbReference>
<evidence type="ECO:0000256" key="3">
    <source>
        <dbReference type="ARBA" id="ARBA00004314"/>
    </source>
</evidence>
<dbReference type="GO" id="GO:0000155">
    <property type="term" value="F:phosphorelay sensor kinase activity"/>
    <property type="evidence" value="ECO:0007669"/>
    <property type="project" value="InterPro"/>
</dbReference>
<evidence type="ECO:0000256" key="12">
    <source>
        <dbReference type="ARBA" id="ARBA00023136"/>
    </source>
</evidence>
<evidence type="ECO:0000256" key="1">
    <source>
        <dbReference type="ARBA" id="ARBA00000085"/>
    </source>
</evidence>
<evidence type="ECO:0000256" key="8">
    <source>
        <dbReference type="ARBA" id="ARBA00022741"/>
    </source>
</evidence>
<dbReference type="InterPro" id="IPR004358">
    <property type="entry name" value="Sig_transdc_His_kin-like_C"/>
</dbReference>
<keyword evidence="12 13" id="KW-0472">Membrane</keyword>
<dbReference type="InterPro" id="IPR005467">
    <property type="entry name" value="His_kinase_dom"/>
</dbReference>
<dbReference type="STRING" id="1798551.A3B30_02985"/>
<gene>
    <name evidence="15" type="ORF">A3B30_02985</name>
</gene>
<dbReference type="FunFam" id="1.10.287.130:FF:000001">
    <property type="entry name" value="Two-component sensor histidine kinase"/>
    <property type="match status" value="1"/>
</dbReference>
<keyword evidence="10" id="KW-0067">ATP-binding</keyword>
<keyword evidence="11" id="KW-0902">Two-component regulatory system</keyword>
<dbReference type="InterPro" id="IPR003594">
    <property type="entry name" value="HATPase_dom"/>
</dbReference>